<proteinExistence type="predicted"/>
<evidence type="ECO:0000313" key="2">
    <source>
        <dbReference type="Proteomes" id="UP001153709"/>
    </source>
</evidence>
<dbReference type="AlphaFoldDB" id="A0A9N9SPX8"/>
<organism evidence="1 2">
    <name type="scientific">Diabrotica balteata</name>
    <name type="common">Banded cucumber beetle</name>
    <dbReference type="NCBI Taxonomy" id="107213"/>
    <lineage>
        <taxon>Eukaryota</taxon>
        <taxon>Metazoa</taxon>
        <taxon>Ecdysozoa</taxon>
        <taxon>Arthropoda</taxon>
        <taxon>Hexapoda</taxon>
        <taxon>Insecta</taxon>
        <taxon>Pterygota</taxon>
        <taxon>Neoptera</taxon>
        <taxon>Endopterygota</taxon>
        <taxon>Coleoptera</taxon>
        <taxon>Polyphaga</taxon>
        <taxon>Cucujiformia</taxon>
        <taxon>Chrysomeloidea</taxon>
        <taxon>Chrysomelidae</taxon>
        <taxon>Galerucinae</taxon>
        <taxon>Diabroticina</taxon>
        <taxon>Diabroticites</taxon>
        <taxon>Diabrotica</taxon>
    </lineage>
</organism>
<keyword evidence="2" id="KW-1185">Reference proteome</keyword>
<reference evidence="1" key="1">
    <citation type="submission" date="2022-01" db="EMBL/GenBank/DDBJ databases">
        <authorList>
            <person name="King R."/>
        </authorList>
    </citation>
    <scope>NUCLEOTIDE SEQUENCE</scope>
</reference>
<name>A0A9N9SPX8_DIABA</name>
<evidence type="ECO:0000313" key="1">
    <source>
        <dbReference type="EMBL" id="CAG9826914.1"/>
    </source>
</evidence>
<dbReference type="Proteomes" id="UP001153709">
    <property type="component" value="Chromosome 1"/>
</dbReference>
<protein>
    <submittedName>
        <fullName evidence="1">Uncharacterized protein</fullName>
    </submittedName>
</protein>
<gene>
    <name evidence="1" type="ORF">DIABBA_LOCUS987</name>
</gene>
<dbReference type="EMBL" id="OU898276">
    <property type="protein sequence ID" value="CAG9826914.1"/>
    <property type="molecule type" value="Genomic_DNA"/>
</dbReference>
<accession>A0A9N9SPX8</accession>
<sequence length="124" mass="14366">MYSLYKKECSENNQTPANFSIYRKVFSEEYNLGFYRPYKDECRICMALNSPQCDKTCMETEYLAHIAAHKNRARDEKRVSRQLAENSTGTILQCCNFDLQQILLVPNGPTNNTLFYKQSALGTK</sequence>
<dbReference type="OrthoDB" id="10068225at2759"/>